<evidence type="ECO:0000313" key="8">
    <source>
        <dbReference type="EMBL" id="ALU31838.1"/>
    </source>
</evidence>
<dbReference type="RefSeq" id="WP_011277456.1">
    <property type="nucleotide sequence ID" value="NZ_BHWZ01000001.1"/>
</dbReference>
<dbReference type="GO" id="GO:0005737">
    <property type="term" value="C:cytoplasm"/>
    <property type="evidence" value="ECO:0007669"/>
    <property type="project" value="TreeGrafter"/>
</dbReference>
<evidence type="ECO:0000259" key="6">
    <source>
        <dbReference type="PROSITE" id="PS51684"/>
    </source>
</evidence>
<dbReference type="InterPro" id="IPR056743">
    <property type="entry name" value="TRM5-TYW2-like_MTfase"/>
</dbReference>
<dbReference type="PROSITE" id="PS51684">
    <property type="entry name" value="SAM_MT_TRM5_TYW2"/>
    <property type="match status" value="1"/>
</dbReference>
<dbReference type="Proteomes" id="UP000060043">
    <property type="component" value="Chromosome"/>
</dbReference>
<dbReference type="PANTHER" id="PTHR23245">
    <property type="entry name" value="TRNA METHYLTRANSFERASE"/>
    <property type="match status" value="1"/>
</dbReference>
<evidence type="ECO:0000313" key="10">
    <source>
        <dbReference type="Proteomes" id="UP000065473"/>
    </source>
</evidence>
<keyword evidence="3 7" id="KW-0808">Transferase</keyword>
<name>A0A0U3GKA0_9CREN</name>
<dbReference type="EMBL" id="CP013694">
    <property type="protein sequence ID" value="ALU29113.1"/>
    <property type="molecule type" value="Genomic_DNA"/>
</dbReference>
<dbReference type="NCBIfam" id="NF047729">
    <property type="entry name" value="tRNAMtaseTaw21"/>
    <property type="match status" value="1"/>
</dbReference>
<dbReference type="InterPro" id="IPR029063">
    <property type="entry name" value="SAM-dependent_MTases_sf"/>
</dbReference>
<dbReference type="EMBL" id="CP013695">
    <property type="protein sequence ID" value="ALU31838.1"/>
    <property type="molecule type" value="Genomic_DNA"/>
</dbReference>
<evidence type="ECO:0000256" key="1">
    <source>
        <dbReference type="ARBA" id="ARBA00022490"/>
    </source>
</evidence>
<keyword evidence="5" id="KW-0819">tRNA processing</keyword>
<dbReference type="GO" id="GO:0002939">
    <property type="term" value="P:tRNA N1-guanine methylation"/>
    <property type="evidence" value="ECO:0007669"/>
    <property type="project" value="TreeGrafter"/>
</dbReference>
<gene>
    <name evidence="7" type="ORF">ATY89_03580</name>
    <name evidence="8" type="ORF">ATZ20_06605</name>
</gene>
<dbReference type="OrthoDB" id="8079at2157"/>
<sequence length="258" mass="29818">MIKKLARDLGVWKKVEILGDIALIGIPFNENLEEVKKYAEQIMQNINYVKSVWGRYRDINGDYRLSTTIHLAGERRSETIYRENGCKFALDVTKVFFSSKLSYEHLRVARLVKPGETIINMFSGFGPFSIISSILGKPSVVYSIDINPYAYYYMMVNVDLNKTFNVIPIYGDAFKKIYSLPVADRIISPLPERSYEAYKVAIERLRKDGVLHLYDEVSVNENEDPVEIAKRKYPNVEFARVVRSVNPKTYHVVLDIRK</sequence>
<dbReference type="PANTHER" id="PTHR23245:SF36">
    <property type="entry name" value="TRNA (GUANINE(37)-N1)-METHYLTRANSFERASE"/>
    <property type="match status" value="1"/>
</dbReference>
<keyword evidence="1" id="KW-0963">Cytoplasm</keyword>
<keyword evidence="2 7" id="KW-0489">Methyltransferase</keyword>
<dbReference type="STRING" id="1435377.SUSAZ_02525"/>
<dbReference type="Pfam" id="PF02475">
    <property type="entry name" value="TRM5-TYW2_MTfase"/>
    <property type="match status" value="1"/>
</dbReference>
<evidence type="ECO:0000256" key="5">
    <source>
        <dbReference type="ARBA" id="ARBA00022694"/>
    </source>
</evidence>
<proteinExistence type="predicted"/>
<feature type="domain" description="SAM-dependent methyltransferase TRM5/TYW2-type" evidence="6">
    <location>
        <begin position="15"/>
        <end position="258"/>
    </location>
</feature>
<dbReference type="Gene3D" id="3.30.300.110">
    <property type="entry name" value="Met-10+ protein-like domains"/>
    <property type="match status" value="1"/>
</dbReference>
<dbReference type="Gene3D" id="3.40.50.150">
    <property type="entry name" value="Vaccinia Virus protein VP39"/>
    <property type="match status" value="1"/>
</dbReference>
<dbReference type="OMA" id="HYYDIQH"/>
<reference evidence="9 10" key="1">
    <citation type="submission" date="2015-12" db="EMBL/GenBank/DDBJ databases">
        <title>A stable core within a dynamic pangenome in Sulfolobus acidocaldarius.</title>
        <authorList>
            <person name="Anderson R."/>
            <person name="Kouris A."/>
            <person name="Seward C."/>
            <person name="Campbell K."/>
            <person name="Whitaker R."/>
        </authorList>
    </citation>
    <scope>NUCLEOTIDE SEQUENCE [LARGE SCALE GENOMIC DNA]</scope>
    <source>
        <strain evidence="7 10">GG12-C01-09</strain>
        <strain evidence="8 9">NG05B_CO5_07</strain>
    </source>
</reference>
<keyword evidence="4" id="KW-0949">S-adenosyl-L-methionine</keyword>
<protein>
    <submittedName>
        <fullName evidence="7">Methyltransferase</fullName>
    </submittedName>
</protein>
<dbReference type="GeneID" id="14551084"/>
<evidence type="ECO:0000256" key="4">
    <source>
        <dbReference type="ARBA" id="ARBA00022691"/>
    </source>
</evidence>
<accession>A0A0U3GKA0</accession>
<evidence type="ECO:0000313" key="9">
    <source>
        <dbReference type="Proteomes" id="UP000060043"/>
    </source>
</evidence>
<dbReference type="GO" id="GO:0008175">
    <property type="term" value="F:tRNA methyltransferase activity"/>
    <property type="evidence" value="ECO:0007669"/>
    <property type="project" value="TreeGrafter"/>
</dbReference>
<dbReference type="Proteomes" id="UP000065473">
    <property type="component" value="Chromosome"/>
</dbReference>
<evidence type="ECO:0000256" key="2">
    <source>
        <dbReference type="ARBA" id="ARBA00022603"/>
    </source>
</evidence>
<dbReference type="PaxDb" id="1435377-SUSAZ_02525"/>
<evidence type="ECO:0000256" key="3">
    <source>
        <dbReference type="ARBA" id="ARBA00022679"/>
    </source>
</evidence>
<organism evidence="7 10">
    <name type="scientific">Sulfolobus acidocaldarius</name>
    <dbReference type="NCBI Taxonomy" id="2285"/>
    <lineage>
        <taxon>Archaea</taxon>
        <taxon>Thermoproteota</taxon>
        <taxon>Thermoprotei</taxon>
        <taxon>Sulfolobales</taxon>
        <taxon>Sulfolobaceae</taxon>
        <taxon>Sulfolobus</taxon>
    </lineage>
</organism>
<dbReference type="AlphaFoldDB" id="A0A0U3GKA0"/>
<evidence type="ECO:0000313" key="7">
    <source>
        <dbReference type="EMBL" id="ALU29113.1"/>
    </source>
</evidence>
<dbReference type="SUPFAM" id="SSF53335">
    <property type="entry name" value="S-adenosyl-L-methionine-dependent methyltransferases"/>
    <property type="match status" value="1"/>
</dbReference>
<dbReference type="InterPro" id="IPR030382">
    <property type="entry name" value="MeTrfase_TRM5/TYW2"/>
</dbReference>